<organism evidence="2 3">
    <name type="scientific">Pseudoalteromonas rubra</name>
    <dbReference type="NCBI Taxonomy" id="43658"/>
    <lineage>
        <taxon>Bacteria</taxon>
        <taxon>Pseudomonadati</taxon>
        <taxon>Pseudomonadota</taxon>
        <taxon>Gammaproteobacteria</taxon>
        <taxon>Alteromonadales</taxon>
        <taxon>Pseudoalteromonadaceae</taxon>
        <taxon>Pseudoalteromonas</taxon>
    </lineage>
</organism>
<evidence type="ECO:0000259" key="1">
    <source>
        <dbReference type="Pfam" id="PF01636"/>
    </source>
</evidence>
<dbReference type="EMBL" id="PNCI01000018">
    <property type="protein sequence ID" value="TMP29342.1"/>
    <property type="molecule type" value="Genomic_DNA"/>
</dbReference>
<dbReference type="Pfam" id="PF01636">
    <property type="entry name" value="APH"/>
    <property type="match status" value="1"/>
</dbReference>
<proteinExistence type="predicted"/>
<comment type="caution">
    <text evidence="2">The sequence shown here is derived from an EMBL/GenBank/DDBJ whole genome shotgun (WGS) entry which is preliminary data.</text>
</comment>
<evidence type="ECO:0000313" key="2">
    <source>
        <dbReference type="EMBL" id="TMP29342.1"/>
    </source>
</evidence>
<dbReference type="PANTHER" id="PTHR40086:SF1">
    <property type="entry name" value="CELL CYCLE REGULATOR CCRZ"/>
    <property type="match status" value="1"/>
</dbReference>
<gene>
    <name evidence="2" type="ORF">CWB99_09085</name>
</gene>
<dbReference type="PANTHER" id="PTHR40086">
    <property type="entry name" value="PHOSPHOTRANSFERASE YTMP-RELATED"/>
    <property type="match status" value="1"/>
</dbReference>
<dbReference type="SUPFAM" id="SSF56112">
    <property type="entry name" value="Protein kinase-like (PK-like)"/>
    <property type="match status" value="1"/>
</dbReference>
<dbReference type="InterPro" id="IPR011009">
    <property type="entry name" value="Kinase-like_dom_sf"/>
</dbReference>
<dbReference type="CDD" id="cd05151">
    <property type="entry name" value="ChoK-like"/>
    <property type="match status" value="1"/>
</dbReference>
<reference evidence="2 3" key="1">
    <citation type="submission" date="2018-01" db="EMBL/GenBank/DDBJ databases">
        <authorList>
            <person name="Paulsen S."/>
            <person name="Gram L.K."/>
        </authorList>
    </citation>
    <scope>NUCLEOTIDE SEQUENCE [LARGE SCALE GENOMIC DNA]</scope>
    <source>
        <strain evidence="2 3">S2676</strain>
    </source>
</reference>
<dbReference type="InterPro" id="IPR002575">
    <property type="entry name" value="Aminoglycoside_PTrfase"/>
</dbReference>
<name>A0A5S3WML3_9GAMM</name>
<dbReference type="AlphaFoldDB" id="A0A5S3WML3"/>
<dbReference type="Proteomes" id="UP000310249">
    <property type="component" value="Unassembled WGS sequence"/>
</dbReference>
<accession>A0A5S3WML3</accession>
<protein>
    <recommendedName>
        <fullName evidence="1">Aminoglycoside phosphotransferase domain-containing protein</fullName>
    </recommendedName>
</protein>
<feature type="domain" description="Aminoglycoside phosphotransferase" evidence="1">
    <location>
        <begin position="38"/>
        <end position="225"/>
    </location>
</feature>
<evidence type="ECO:0000313" key="3">
    <source>
        <dbReference type="Proteomes" id="UP000310249"/>
    </source>
</evidence>
<reference evidence="3" key="2">
    <citation type="submission" date="2019-06" db="EMBL/GenBank/DDBJ databases">
        <title>Co-occurence of chitin degradation, pigmentation and bioactivity in marine Pseudoalteromonas.</title>
        <authorList>
            <person name="Sonnenschein E.C."/>
            <person name="Bech P.K."/>
        </authorList>
    </citation>
    <scope>NUCLEOTIDE SEQUENCE [LARGE SCALE GENOMIC DNA]</scope>
    <source>
        <strain evidence="3">S2676</strain>
    </source>
</reference>
<sequence length="277" mass="31255">MYAGTRSIKTKRVSRLPFCDAQLKGLLRLVFEDASIRTLRPLDKGLSNKNYYLEVGQQSYLLKRYSNALPTMALDAQRQLAKIGVAQSPVVYDAHTRLALFEFVTQSDEAISLSEALLTRLHTLHQFVLPEIGLLSLNAVLTEAGQVLAQSAYAAQLCSQLAQFEADICFCHNDLVRDNILATAQGPVFIDFEYAQYNDRYFDLAALCASFSLTVHQGNAMLNQYYTLADIAMPAYAQDKLKCYVQVYLLLSIGWYQQRGLEQYISPLLVQQIAWRD</sequence>
<dbReference type="InterPro" id="IPR052077">
    <property type="entry name" value="CcrZ_PhaseVar_Mediator"/>
</dbReference>
<dbReference type="OrthoDB" id="179763at2"/>
<dbReference type="Gene3D" id="3.90.1200.10">
    <property type="match status" value="1"/>
</dbReference>